<proteinExistence type="predicted"/>
<feature type="domain" description="PBP" evidence="2">
    <location>
        <begin position="16"/>
        <end position="273"/>
    </location>
</feature>
<dbReference type="AlphaFoldDB" id="A0A2N7UJK7"/>
<comment type="caution">
    <text evidence="3">The sequence shown here is derived from an EMBL/GenBank/DDBJ whole genome shotgun (WGS) entry which is preliminary data.</text>
</comment>
<keyword evidence="4" id="KW-1185">Reference proteome</keyword>
<gene>
    <name evidence="3" type="ORF">C1H70_08100</name>
</gene>
<reference evidence="3 4" key="1">
    <citation type="submission" date="2018-01" db="EMBL/GenBank/DDBJ databases">
        <title>Halomonas endophytica sp. nov., isolated from storage liquid in the stems of Populus euphratica.</title>
        <authorList>
            <person name="Chen C."/>
        </authorList>
    </citation>
    <scope>NUCLEOTIDE SEQUENCE [LARGE SCALE GENOMIC DNA]</scope>
    <source>
        <strain evidence="3 4">BZ-SZ-XJ27</strain>
    </source>
</reference>
<evidence type="ECO:0000259" key="2">
    <source>
        <dbReference type="Pfam" id="PF12849"/>
    </source>
</evidence>
<dbReference type="EMBL" id="PNRG01000015">
    <property type="protein sequence ID" value="PMR80626.1"/>
    <property type="molecule type" value="Genomic_DNA"/>
</dbReference>
<dbReference type="RefSeq" id="WP_102587844.1">
    <property type="nucleotide sequence ID" value="NZ_BNAE01000002.1"/>
</dbReference>
<dbReference type="PANTHER" id="PTHR30570">
    <property type="entry name" value="PERIPLASMIC PHOSPHATE BINDING COMPONENT OF PHOSPHATE ABC TRANSPORTER"/>
    <property type="match status" value="1"/>
</dbReference>
<dbReference type="Proteomes" id="UP000235547">
    <property type="component" value="Unassembled WGS sequence"/>
</dbReference>
<dbReference type="InterPro" id="IPR024370">
    <property type="entry name" value="PBP_domain"/>
</dbReference>
<dbReference type="PANTHER" id="PTHR30570:SF6">
    <property type="entry name" value="PHOSPHATE-BINDING PROTEIN PSTS"/>
    <property type="match status" value="1"/>
</dbReference>
<organism evidence="3 4">
    <name type="scientific">Halomonas urumqiensis</name>
    <dbReference type="NCBI Taxonomy" id="1684789"/>
    <lineage>
        <taxon>Bacteria</taxon>
        <taxon>Pseudomonadati</taxon>
        <taxon>Pseudomonadota</taxon>
        <taxon>Gammaproteobacteria</taxon>
        <taxon>Oceanospirillales</taxon>
        <taxon>Halomonadaceae</taxon>
        <taxon>Halomonas</taxon>
    </lineage>
</organism>
<evidence type="ECO:0000256" key="1">
    <source>
        <dbReference type="ARBA" id="ARBA00022729"/>
    </source>
</evidence>
<dbReference type="Gene3D" id="3.40.190.10">
    <property type="entry name" value="Periplasmic binding protein-like II"/>
    <property type="match status" value="2"/>
</dbReference>
<dbReference type="InterPro" id="IPR050811">
    <property type="entry name" value="Phosphate_ABC_transporter"/>
</dbReference>
<name>A0A2N7UJK7_9GAMM</name>
<evidence type="ECO:0000313" key="4">
    <source>
        <dbReference type="Proteomes" id="UP000235547"/>
    </source>
</evidence>
<dbReference type="OrthoDB" id="9765713at2"/>
<protein>
    <submittedName>
        <fullName evidence="3">Phosphate ABC transporter substrate-binding protein</fullName>
    </submittedName>
</protein>
<accession>A0A2N7UJK7</accession>
<sequence length="312" mass="33451">MALVMLPTLGMTDEGVGDVAGNLGAVGSDTLASLMLRWGERLAEQHPGVRLQLLASGSASAPAALAAGTTRLGPMSRPMRVEERQEFIDRHGYPPLEIEVARDALVVVVHRHHPLEALSAEQLDAIFSTTRECGAETPITRWSQLGLTLPADRIVLHGRNVASGTHGLFREVALCGGDYRVRVNEHMGSAAVVAAVAAEPSSIGYTGMNHLTASVKALARKDEQGQLHTPSPESVRSGEYPMARGLYLYVNLPPGQPLPAPERAFIELTLSPEGQQIVRELGFVPLSDAQLDEERHALLERLRDDADHPGGG</sequence>
<dbReference type="SUPFAM" id="SSF53850">
    <property type="entry name" value="Periplasmic binding protein-like II"/>
    <property type="match status" value="1"/>
</dbReference>
<keyword evidence="1" id="KW-0732">Signal</keyword>
<dbReference type="Pfam" id="PF12849">
    <property type="entry name" value="PBP_like_2"/>
    <property type="match status" value="1"/>
</dbReference>
<evidence type="ECO:0000313" key="3">
    <source>
        <dbReference type="EMBL" id="PMR80626.1"/>
    </source>
</evidence>